<reference evidence="4 5" key="1">
    <citation type="journal article" date="2018" name="Science">
        <title>The opium poppy genome and morphinan production.</title>
        <authorList>
            <person name="Guo L."/>
            <person name="Winzer T."/>
            <person name="Yang X."/>
            <person name="Li Y."/>
            <person name="Ning Z."/>
            <person name="He Z."/>
            <person name="Teodor R."/>
            <person name="Lu Y."/>
            <person name="Bowser T.A."/>
            <person name="Graham I.A."/>
            <person name="Ye K."/>
        </authorList>
    </citation>
    <scope>NUCLEOTIDE SEQUENCE [LARGE SCALE GENOMIC DNA]</scope>
    <source>
        <strain evidence="5">cv. HN1</strain>
        <tissue evidence="4">Leaves</tissue>
    </source>
</reference>
<dbReference type="STRING" id="3469.A0A4Y7IP45"/>
<sequence length="137" mass="15946">MSLSATKIRDSLTVLFSNLCTFSLILYYIILFESVFYIISIVDKLWRHPKRTNKTTIYGDLIDEHIPAAQYRAEVNSEPVECSVCLSKFEEGVVIRELQCSHFFHKECVDKWLQQDSPTCPMCRKTVISKEIVCQSW</sequence>
<accession>A0A4Y7IP45</accession>
<keyword evidence="2" id="KW-0812">Transmembrane</keyword>
<dbReference type="EMBL" id="CM010716">
    <property type="protein sequence ID" value="RZC49259.1"/>
    <property type="molecule type" value="Genomic_DNA"/>
</dbReference>
<evidence type="ECO:0000256" key="2">
    <source>
        <dbReference type="SAM" id="Phobius"/>
    </source>
</evidence>
<dbReference type="InterPro" id="IPR001841">
    <property type="entry name" value="Znf_RING"/>
</dbReference>
<proteinExistence type="predicted"/>
<dbReference type="PANTHER" id="PTHR47662">
    <property type="entry name" value="RING-TYPE DOMAIN-CONTAINING PROTEIN"/>
    <property type="match status" value="1"/>
</dbReference>
<keyword evidence="2" id="KW-1133">Transmembrane helix</keyword>
<gene>
    <name evidence="4" type="ORF">C5167_017678</name>
</gene>
<keyword evidence="2" id="KW-0472">Membrane</keyword>
<dbReference type="PANTHER" id="PTHR47662:SF1">
    <property type="entry name" value="RING-TYPE DOMAIN-CONTAINING PROTEIN"/>
    <property type="match status" value="1"/>
</dbReference>
<evidence type="ECO:0000313" key="4">
    <source>
        <dbReference type="EMBL" id="RZC49259.1"/>
    </source>
</evidence>
<dbReference type="InterPro" id="IPR013083">
    <property type="entry name" value="Znf_RING/FYVE/PHD"/>
</dbReference>
<organism evidence="4 5">
    <name type="scientific">Papaver somniferum</name>
    <name type="common">Opium poppy</name>
    <dbReference type="NCBI Taxonomy" id="3469"/>
    <lineage>
        <taxon>Eukaryota</taxon>
        <taxon>Viridiplantae</taxon>
        <taxon>Streptophyta</taxon>
        <taxon>Embryophyta</taxon>
        <taxon>Tracheophyta</taxon>
        <taxon>Spermatophyta</taxon>
        <taxon>Magnoliopsida</taxon>
        <taxon>Ranunculales</taxon>
        <taxon>Papaveraceae</taxon>
        <taxon>Papaveroideae</taxon>
        <taxon>Papaver</taxon>
    </lineage>
</organism>
<name>A0A4Y7IP45_PAPSO</name>
<evidence type="ECO:0000256" key="1">
    <source>
        <dbReference type="PROSITE-ProRule" id="PRU00175"/>
    </source>
</evidence>
<dbReference type="Gramene" id="RZC49259">
    <property type="protein sequence ID" value="RZC49259"/>
    <property type="gene ID" value="C5167_017678"/>
</dbReference>
<dbReference type="GO" id="GO:0008270">
    <property type="term" value="F:zinc ion binding"/>
    <property type="evidence" value="ECO:0007669"/>
    <property type="project" value="UniProtKB-KW"/>
</dbReference>
<dbReference type="CDD" id="cd16454">
    <property type="entry name" value="RING-H2_PA-TM-RING"/>
    <property type="match status" value="1"/>
</dbReference>
<dbReference type="PROSITE" id="PS50089">
    <property type="entry name" value="ZF_RING_2"/>
    <property type="match status" value="1"/>
</dbReference>
<dbReference type="SMART" id="SM00184">
    <property type="entry name" value="RING"/>
    <property type="match status" value="1"/>
</dbReference>
<dbReference type="OMA" id="NSEPVEC"/>
<feature type="transmembrane region" description="Helical" evidence="2">
    <location>
        <begin position="12"/>
        <end position="42"/>
    </location>
</feature>
<dbReference type="Gene3D" id="3.30.40.10">
    <property type="entry name" value="Zinc/RING finger domain, C3HC4 (zinc finger)"/>
    <property type="match status" value="1"/>
</dbReference>
<evidence type="ECO:0000313" key="5">
    <source>
        <dbReference type="Proteomes" id="UP000316621"/>
    </source>
</evidence>
<keyword evidence="5" id="KW-1185">Reference proteome</keyword>
<feature type="domain" description="RING-type" evidence="3">
    <location>
        <begin position="82"/>
        <end position="124"/>
    </location>
</feature>
<evidence type="ECO:0000259" key="3">
    <source>
        <dbReference type="PROSITE" id="PS50089"/>
    </source>
</evidence>
<keyword evidence="1" id="KW-0862">Zinc</keyword>
<dbReference type="AlphaFoldDB" id="A0A4Y7IP45"/>
<dbReference type="FunFam" id="3.30.40.10:FF:000388">
    <property type="entry name" value="Putative RING zinc finger domain superfamily protein"/>
    <property type="match status" value="1"/>
</dbReference>
<dbReference type="Proteomes" id="UP000316621">
    <property type="component" value="Chromosome 2"/>
</dbReference>
<dbReference type="SUPFAM" id="SSF57850">
    <property type="entry name" value="RING/U-box"/>
    <property type="match status" value="1"/>
</dbReference>
<keyword evidence="1" id="KW-0863">Zinc-finger</keyword>
<dbReference type="Pfam" id="PF13639">
    <property type="entry name" value="zf-RING_2"/>
    <property type="match status" value="1"/>
</dbReference>
<protein>
    <recommendedName>
        <fullName evidence="3">RING-type domain-containing protein</fullName>
    </recommendedName>
</protein>
<keyword evidence="1" id="KW-0479">Metal-binding</keyword>